<evidence type="ECO:0000313" key="4">
    <source>
        <dbReference type="Proteomes" id="UP000635885"/>
    </source>
</evidence>
<dbReference type="InterPro" id="IPR011129">
    <property type="entry name" value="CSD"/>
</dbReference>
<dbReference type="EMBL" id="BMFD01000002">
    <property type="protein sequence ID" value="GGC29734.1"/>
    <property type="molecule type" value="Genomic_DNA"/>
</dbReference>
<dbReference type="Proteomes" id="UP000635885">
    <property type="component" value="Unassembled WGS sequence"/>
</dbReference>
<dbReference type="RefSeq" id="WP_188439529.1">
    <property type="nucleotide sequence ID" value="NZ_BMFD01000002.1"/>
</dbReference>
<sequence length="152" mass="17228">MAKSRETFNKKEKEKLRQKKKQEKVDKKEARKSNEKSTDFEDMIAYVDEFGNITSVPPDPTKKKKEIDVDSIEIGVSKAVETEDDGGGRKGKVTFFNDSKGYGFIKDEQTQESIFVHVNGCIDQIQENDKVTFETEKTAKGLSAIEVKLAEK</sequence>
<dbReference type="PROSITE" id="PS51857">
    <property type="entry name" value="CSD_2"/>
    <property type="match status" value="1"/>
</dbReference>
<evidence type="ECO:0000313" key="3">
    <source>
        <dbReference type="EMBL" id="GGC29734.1"/>
    </source>
</evidence>
<dbReference type="SUPFAM" id="SSF50249">
    <property type="entry name" value="Nucleic acid-binding proteins"/>
    <property type="match status" value="1"/>
</dbReference>
<evidence type="ECO:0000259" key="2">
    <source>
        <dbReference type="PROSITE" id="PS51857"/>
    </source>
</evidence>
<keyword evidence="4" id="KW-1185">Reference proteome</keyword>
<feature type="compositionally biased region" description="Basic and acidic residues" evidence="1">
    <location>
        <begin position="1"/>
        <end position="15"/>
    </location>
</feature>
<feature type="compositionally biased region" description="Basic and acidic residues" evidence="1">
    <location>
        <begin position="23"/>
        <end position="38"/>
    </location>
</feature>
<organism evidence="3 4">
    <name type="scientific">Belliella aquatica</name>
    <dbReference type="NCBI Taxonomy" id="1323734"/>
    <lineage>
        <taxon>Bacteria</taxon>
        <taxon>Pseudomonadati</taxon>
        <taxon>Bacteroidota</taxon>
        <taxon>Cytophagia</taxon>
        <taxon>Cytophagales</taxon>
        <taxon>Cyclobacteriaceae</taxon>
        <taxon>Belliella</taxon>
    </lineage>
</organism>
<feature type="region of interest" description="Disordered" evidence="1">
    <location>
        <begin position="1"/>
        <end position="38"/>
    </location>
</feature>
<dbReference type="Pfam" id="PF00313">
    <property type="entry name" value="CSD"/>
    <property type="match status" value="1"/>
</dbReference>
<evidence type="ECO:0000256" key="1">
    <source>
        <dbReference type="SAM" id="MobiDB-lite"/>
    </source>
</evidence>
<protein>
    <submittedName>
        <fullName evidence="3">Cold-shock protein</fullName>
    </submittedName>
</protein>
<dbReference type="CDD" id="cd04458">
    <property type="entry name" value="CSP_CDS"/>
    <property type="match status" value="1"/>
</dbReference>
<proteinExistence type="predicted"/>
<name>A0ABQ1LV58_9BACT</name>
<accession>A0ABQ1LV58</accession>
<reference evidence="4" key="1">
    <citation type="journal article" date="2019" name="Int. J. Syst. Evol. Microbiol.">
        <title>The Global Catalogue of Microorganisms (GCM) 10K type strain sequencing project: providing services to taxonomists for standard genome sequencing and annotation.</title>
        <authorList>
            <consortium name="The Broad Institute Genomics Platform"/>
            <consortium name="The Broad Institute Genome Sequencing Center for Infectious Disease"/>
            <person name="Wu L."/>
            <person name="Ma J."/>
        </authorList>
    </citation>
    <scope>NUCLEOTIDE SEQUENCE [LARGE SCALE GENOMIC DNA]</scope>
    <source>
        <strain evidence="4">CGMCC 1.12479</strain>
    </source>
</reference>
<comment type="caution">
    <text evidence="3">The sequence shown here is derived from an EMBL/GenBank/DDBJ whole genome shotgun (WGS) entry which is preliminary data.</text>
</comment>
<dbReference type="InterPro" id="IPR012340">
    <property type="entry name" value="NA-bd_OB-fold"/>
</dbReference>
<dbReference type="InterPro" id="IPR002059">
    <property type="entry name" value="CSP_DNA-bd"/>
</dbReference>
<dbReference type="Gene3D" id="2.40.50.140">
    <property type="entry name" value="Nucleic acid-binding proteins"/>
    <property type="match status" value="1"/>
</dbReference>
<dbReference type="SMART" id="SM00357">
    <property type="entry name" value="CSP"/>
    <property type="match status" value="1"/>
</dbReference>
<feature type="domain" description="CSD" evidence="2">
    <location>
        <begin position="88"/>
        <end position="149"/>
    </location>
</feature>
<gene>
    <name evidence="3" type="ORF">GCM10010993_05860</name>
</gene>